<reference evidence="1" key="1">
    <citation type="submission" date="2014-11" db="EMBL/GenBank/DDBJ databases">
        <authorList>
            <person name="Amaro Gonzalez C."/>
        </authorList>
    </citation>
    <scope>NUCLEOTIDE SEQUENCE</scope>
</reference>
<evidence type="ECO:0000313" key="1">
    <source>
        <dbReference type="EMBL" id="JAH41841.1"/>
    </source>
</evidence>
<reference evidence="1" key="2">
    <citation type="journal article" date="2015" name="Fish Shellfish Immunol.">
        <title>Early steps in the European eel (Anguilla anguilla)-Vibrio vulnificus interaction in the gills: Role of the RtxA13 toxin.</title>
        <authorList>
            <person name="Callol A."/>
            <person name="Pajuelo D."/>
            <person name="Ebbesson L."/>
            <person name="Teles M."/>
            <person name="MacKenzie S."/>
            <person name="Amaro C."/>
        </authorList>
    </citation>
    <scope>NUCLEOTIDE SEQUENCE</scope>
</reference>
<sequence>MRAHGGYSKMACLRRAFKKKHFSKAPNPFHEHKVLQSQLLAFTRRSITSTQSSKDQIKWARLQAQLSDKVRGSTAK</sequence>
<dbReference type="EMBL" id="GBXM01066736">
    <property type="protein sequence ID" value="JAH41841.1"/>
    <property type="molecule type" value="Transcribed_RNA"/>
</dbReference>
<dbReference type="AlphaFoldDB" id="A0A0E9SKL1"/>
<protein>
    <submittedName>
        <fullName evidence="1">Uncharacterized protein</fullName>
    </submittedName>
</protein>
<accession>A0A0E9SKL1</accession>
<name>A0A0E9SKL1_ANGAN</name>
<proteinExistence type="predicted"/>
<organism evidence="1">
    <name type="scientific">Anguilla anguilla</name>
    <name type="common">European freshwater eel</name>
    <name type="synonym">Muraena anguilla</name>
    <dbReference type="NCBI Taxonomy" id="7936"/>
    <lineage>
        <taxon>Eukaryota</taxon>
        <taxon>Metazoa</taxon>
        <taxon>Chordata</taxon>
        <taxon>Craniata</taxon>
        <taxon>Vertebrata</taxon>
        <taxon>Euteleostomi</taxon>
        <taxon>Actinopterygii</taxon>
        <taxon>Neopterygii</taxon>
        <taxon>Teleostei</taxon>
        <taxon>Anguilliformes</taxon>
        <taxon>Anguillidae</taxon>
        <taxon>Anguilla</taxon>
    </lineage>
</organism>